<accession>A0A4P5NKG7</accession>
<evidence type="ECO:0000313" key="3">
    <source>
        <dbReference type="Proteomes" id="UP000315095"/>
    </source>
</evidence>
<comment type="caution">
    <text evidence="2">The sequence shown here is derived from an EMBL/GenBank/DDBJ whole genome shotgun (WGS) entry which is preliminary data.</text>
</comment>
<protein>
    <submittedName>
        <fullName evidence="2">Uncharacterized protein</fullName>
    </submittedName>
</protein>
<gene>
    <name evidence="2" type="ORF">MSKU9_0351</name>
</gene>
<evidence type="ECO:0000313" key="2">
    <source>
        <dbReference type="EMBL" id="GCE82210.1"/>
    </source>
</evidence>
<proteinExistence type="predicted"/>
<feature type="region of interest" description="Disordered" evidence="1">
    <location>
        <begin position="48"/>
        <end position="71"/>
    </location>
</feature>
<dbReference type="Proteomes" id="UP000315095">
    <property type="component" value="Unassembled WGS sequence"/>
</dbReference>
<sequence length="71" mass="7441">MASHARRLIASTIAGFAGLLTFASPAEHHPVPTANEISARSWGRVGSSLRRAMKDADARTSSPAKSLNPDA</sequence>
<reference evidence="3" key="1">
    <citation type="submission" date="2017-01" db="EMBL/GenBank/DDBJ databases">
        <title>Komagataeibacter sp. MSKU9 whole genome sequencing project.</title>
        <authorList>
            <person name="Matsutani M."/>
            <person name="Naloka K."/>
            <person name="Theeragool G."/>
            <person name="Yakushi T."/>
            <person name="Matsushita K."/>
        </authorList>
    </citation>
    <scope>NUCLEOTIDE SEQUENCE [LARGE SCALE GENOMIC DNA]</scope>
    <source>
        <strain evidence="3">MSKU9</strain>
    </source>
</reference>
<evidence type="ECO:0000256" key="1">
    <source>
        <dbReference type="SAM" id="MobiDB-lite"/>
    </source>
</evidence>
<name>A0A4P5NKG7_9PROT</name>
<keyword evidence="3" id="KW-1185">Reference proteome</keyword>
<organism evidence="2 3">
    <name type="scientific">Komagataeibacter diospyri</name>
    <dbReference type="NCBI Taxonomy" id="1932662"/>
    <lineage>
        <taxon>Bacteria</taxon>
        <taxon>Pseudomonadati</taxon>
        <taxon>Pseudomonadota</taxon>
        <taxon>Alphaproteobacteria</taxon>
        <taxon>Acetobacterales</taxon>
        <taxon>Acetobacteraceae</taxon>
        <taxon>Komagataeibacter</taxon>
    </lineage>
</organism>
<dbReference type="AlphaFoldDB" id="A0A4P5NKG7"/>
<dbReference type="EMBL" id="BDLU01000013">
    <property type="protein sequence ID" value="GCE82210.1"/>
    <property type="molecule type" value="Genomic_DNA"/>
</dbReference>